<evidence type="ECO:0000313" key="8">
    <source>
        <dbReference type="Proteomes" id="UP000245884"/>
    </source>
</evidence>
<comment type="subcellular location">
    <subcellularLocation>
        <location evidence="2">Cytoplasm</location>
    </subcellularLocation>
    <subcellularLocation>
        <location evidence="1">Nucleus</location>
    </subcellularLocation>
</comment>
<dbReference type="InterPro" id="IPR011989">
    <property type="entry name" value="ARM-like"/>
</dbReference>
<evidence type="ECO:0000256" key="6">
    <source>
        <dbReference type="SAM" id="MobiDB-lite"/>
    </source>
</evidence>
<keyword evidence="8" id="KW-1185">Reference proteome</keyword>
<dbReference type="GO" id="GO:0005634">
    <property type="term" value="C:nucleus"/>
    <property type="evidence" value="ECO:0007669"/>
    <property type="project" value="UniProtKB-SubCell"/>
</dbReference>
<evidence type="ECO:0000256" key="2">
    <source>
        <dbReference type="ARBA" id="ARBA00004496"/>
    </source>
</evidence>
<feature type="region of interest" description="Disordered" evidence="6">
    <location>
        <begin position="887"/>
        <end position="907"/>
    </location>
</feature>
<dbReference type="SUPFAM" id="SSF48371">
    <property type="entry name" value="ARM repeat"/>
    <property type="match status" value="2"/>
</dbReference>
<dbReference type="SMART" id="SM00185">
    <property type="entry name" value="ARM"/>
    <property type="match status" value="6"/>
</dbReference>
<proteinExistence type="predicted"/>
<reference evidence="7 8" key="1">
    <citation type="journal article" date="2018" name="Mol. Biol. Evol.">
        <title>Broad Genomic Sampling Reveals a Smut Pathogenic Ancestry of the Fungal Clade Ustilaginomycotina.</title>
        <authorList>
            <person name="Kijpornyongpan T."/>
            <person name="Mondo S.J."/>
            <person name="Barry K."/>
            <person name="Sandor L."/>
            <person name="Lee J."/>
            <person name="Lipzen A."/>
            <person name="Pangilinan J."/>
            <person name="LaButti K."/>
            <person name="Hainaut M."/>
            <person name="Henrissat B."/>
            <person name="Grigoriev I.V."/>
            <person name="Spatafora J.W."/>
            <person name="Aime M.C."/>
        </authorList>
    </citation>
    <scope>NUCLEOTIDE SEQUENCE [LARGE SCALE GENOMIC DNA]</scope>
    <source>
        <strain evidence="7 8">MCA 5214</strain>
    </source>
</reference>
<dbReference type="PANTHER" id="PTHR15651:SF7">
    <property type="entry name" value="ARMADILLO REPEAT-CONTAINING PROTEIN 8"/>
    <property type="match status" value="1"/>
</dbReference>
<dbReference type="OrthoDB" id="5559898at2759"/>
<feature type="compositionally biased region" description="Low complexity" evidence="6">
    <location>
        <begin position="753"/>
        <end position="764"/>
    </location>
</feature>
<accession>A0A316UWR6</accession>
<dbReference type="RefSeq" id="XP_025364284.1">
    <property type="nucleotide sequence ID" value="XM_025505504.1"/>
</dbReference>
<keyword evidence="5" id="KW-0539">Nucleus</keyword>
<dbReference type="STRING" id="1569628.A0A316UWR6"/>
<name>A0A316UWR6_9BASI</name>
<dbReference type="GO" id="GO:0034657">
    <property type="term" value="C:GID complex"/>
    <property type="evidence" value="ECO:0007669"/>
    <property type="project" value="TreeGrafter"/>
</dbReference>
<dbReference type="InterPro" id="IPR038739">
    <property type="entry name" value="ARMC8/Vid28"/>
</dbReference>
<evidence type="ECO:0000313" key="7">
    <source>
        <dbReference type="EMBL" id="PWN29672.1"/>
    </source>
</evidence>
<keyword evidence="3" id="KW-0963">Cytoplasm</keyword>
<evidence type="ECO:0000256" key="4">
    <source>
        <dbReference type="ARBA" id="ARBA00022737"/>
    </source>
</evidence>
<keyword evidence="4" id="KW-0677">Repeat</keyword>
<dbReference type="GeneID" id="37027327"/>
<dbReference type="InterPro" id="IPR016024">
    <property type="entry name" value="ARM-type_fold"/>
</dbReference>
<evidence type="ECO:0000256" key="5">
    <source>
        <dbReference type="ARBA" id="ARBA00023242"/>
    </source>
</evidence>
<evidence type="ECO:0000256" key="3">
    <source>
        <dbReference type="ARBA" id="ARBA00022490"/>
    </source>
</evidence>
<feature type="region of interest" description="Disordered" evidence="6">
    <location>
        <begin position="737"/>
        <end position="764"/>
    </location>
</feature>
<gene>
    <name evidence="7" type="ORF">BDZ90DRAFT_230534</name>
</gene>
<dbReference type="GO" id="GO:0005737">
    <property type="term" value="C:cytoplasm"/>
    <property type="evidence" value="ECO:0007669"/>
    <property type="project" value="UniProtKB-SubCell"/>
</dbReference>
<dbReference type="PANTHER" id="PTHR15651">
    <property type="entry name" value="ARMADILLO REPEAT-CONTAINING PROTEIN 8"/>
    <property type="match status" value="1"/>
</dbReference>
<sequence length="982" mass="103976">MTLPQLRRTSDDVEGQLQELIRLRNAVIGSRTKKAEFVVEGKVPHLVELLATPIANPTALQVRSLSATILGSLANSSSSPTLLCILTAEAPQALTTALADVASLNALQDGERLKAIESLVRALRSIYVAIASEIAPSPRLGLGPGRAAAGKSASMLRAKISREPAGWYTASADVKMASGSSSDLRTSFKKHSDDTSSSSNLVLLGRSAIDHILSPEVLPFLLGPLFLAPIPRHERVHETLREAKAAANSRPTTPAYAAVVMNSSSRGQDMETASVASSSRMDMDAQMGDGSMALRKQALTIVEMVAGIFSACLGLPGPGILASKAGKSGSSSASFASPAQEIATRRRHLIDFNASGSPFQAIEVNLQDTEAEPIATPSFLSILLAAAESGYPKAQESALWLLCELVRDNADTSVQLFRHQTPSGLLPTSMLLALRNDPSVAVRLAAFSCMANLIKVHPFTAKTSERVLAVLVDLLDESSQGGGEVQVAAAFAIAKVVEDDPRMQAVACTQGPFGYHCVEKLGGLLDQATKTLTEGNGSSTSKAKLTVPSMATSARNQEMAHRLREAVLTALAALSFTRDEIRRQIVDGTTPSLLPIVVSCLSSSSLGTRVAACRLVRALSRSIGVLRTSLVDAGVAEKLVEMIKDETLGEDGEDDELRTQATASICNLVLSFAPMRQTLLDNGGLDRLVSLAKTCTHGPTKLNALWAMKNVLYASELEVKRTVMSKLGFDTLEALARGPSSSTSNERGRDEALPSSLSPSNENSLALQENSLNIIRNLTSSRAGDIAFTLSGFGGATRFFELIEHVIWQRQSDLVTEQAAYVLVNVATGDVSHRRALLRRNNCLDAIVYFAGHPRAEVKVAGLWCVMNLTQGVSAAQQQQAAASSAAAMQTEGAGQEAADVDDSTPFDVEREAVGRLRRYGFDGVLRSLLTSPDADVKDRARALSGRFETKTVATGASSISNERQRSSSGTGTAQAAPPAAA</sequence>
<dbReference type="Proteomes" id="UP000245884">
    <property type="component" value="Unassembled WGS sequence"/>
</dbReference>
<evidence type="ECO:0000256" key="1">
    <source>
        <dbReference type="ARBA" id="ARBA00004123"/>
    </source>
</evidence>
<protein>
    <submittedName>
        <fullName evidence="7">ARM repeat-containing protein</fullName>
    </submittedName>
</protein>
<dbReference type="GO" id="GO:0043161">
    <property type="term" value="P:proteasome-mediated ubiquitin-dependent protein catabolic process"/>
    <property type="evidence" value="ECO:0007669"/>
    <property type="project" value="TreeGrafter"/>
</dbReference>
<dbReference type="InterPro" id="IPR000225">
    <property type="entry name" value="Armadillo"/>
</dbReference>
<organism evidence="7 8">
    <name type="scientific">Jaminaea rosea</name>
    <dbReference type="NCBI Taxonomy" id="1569628"/>
    <lineage>
        <taxon>Eukaryota</taxon>
        <taxon>Fungi</taxon>
        <taxon>Dikarya</taxon>
        <taxon>Basidiomycota</taxon>
        <taxon>Ustilaginomycotina</taxon>
        <taxon>Exobasidiomycetes</taxon>
        <taxon>Microstromatales</taxon>
        <taxon>Microstromatales incertae sedis</taxon>
        <taxon>Jaminaea</taxon>
    </lineage>
</organism>
<feature type="region of interest" description="Disordered" evidence="6">
    <location>
        <begin position="951"/>
        <end position="982"/>
    </location>
</feature>
<dbReference type="Gene3D" id="1.25.10.10">
    <property type="entry name" value="Leucine-rich Repeat Variant"/>
    <property type="match status" value="3"/>
</dbReference>
<dbReference type="AlphaFoldDB" id="A0A316UWR6"/>
<dbReference type="EMBL" id="KZ819663">
    <property type="protein sequence ID" value="PWN29672.1"/>
    <property type="molecule type" value="Genomic_DNA"/>
</dbReference>